<dbReference type="Pfam" id="PF03631">
    <property type="entry name" value="Virul_fac_BrkB"/>
    <property type="match status" value="1"/>
</dbReference>
<dbReference type="NCBIfam" id="TIGR00765">
    <property type="entry name" value="yihY_not_rbn"/>
    <property type="match status" value="1"/>
</dbReference>
<dbReference type="InterPro" id="IPR017039">
    <property type="entry name" value="Virul_fac_BrkB"/>
</dbReference>
<feature type="transmembrane region" description="Helical" evidence="6">
    <location>
        <begin position="178"/>
        <end position="199"/>
    </location>
</feature>
<protein>
    <submittedName>
        <fullName evidence="7">Ribonuclease BN</fullName>
    </submittedName>
</protein>
<proteinExistence type="predicted"/>
<feature type="transmembrane region" description="Helical" evidence="6">
    <location>
        <begin position="133"/>
        <end position="158"/>
    </location>
</feature>
<feature type="transmembrane region" description="Helical" evidence="6">
    <location>
        <begin position="93"/>
        <end position="112"/>
    </location>
</feature>
<dbReference type="PATRIC" id="fig|316.97.peg.2912"/>
<dbReference type="KEGG" id="pstu:UIB01_14560"/>
<evidence type="ECO:0000256" key="6">
    <source>
        <dbReference type="SAM" id="Phobius"/>
    </source>
</evidence>
<keyword evidence="5 6" id="KW-0472">Membrane</keyword>
<organism evidence="7 8">
    <name type="scientific">Stutzerimonas stutzeri</name>
    <name type="common">Pseudomonas stutzeri</name>
    <dbReference type="NCBI Taxonomy" id="316"/>
    <lineage>
        <taxon>Bacteria</taxon>
        <taxon>Pseudomonadati</taxon>
        <taxon>Pseudomonadota</taxon>
        <taxon>Gammaproteobacteria</taxon>
        <taxon>Pseudomonadales</taxon>
        <taxon>Pseudomonadaceae</taxon>
        <taxon>Stutzerimonas</taxon>
    </lineage>
</organism>
<dbReference type="OrthoDB" id="9781030at2"/>
<evidence type="ECO:0000256" key="2">
    <source>
        <dbReference type="ARBA" id="ARBA00022475"/>
    </source>
</evidence>
<evidence type="ECO:0000256" key="4">
    <source>
        <dbReference type="ARBA" id="ARBA00022989"/>
    </source>
</evidence>
<dbReference type="Proteomes" id="UP000025238">
    <property type="component" value="Chromosome"/>
</dbReference>
<evidence type="ECO:0000256" key="1">
    <source>
        <dbReference type="ARBA" id="ARBA00004651"/>
    </source>
</evidence>
<dbReference type="EMBL" id="CP007509">
    <property type="protein sequence ID" value="AHY43634.1"/>
    <property type="molecule type" value="Genomic_DNA"/>
</dbReference>
<reference evidence="7 8" key="1">
    <citation type="submission" date="2014-03" db="EMBL/GenBank/DDBJ databases">
        <title>Complete genome sequence of Pseudomonas stutzeri 19SMN4.</title>
        <authorList>
            <person name="Brunet-Galmes I."/>
            <person name="Nogales B."/>
            <person name="Busquets A."/>
            <person name="Pena A."/>
            <person name="Gomila M."/>
            <person name="Garcia-Valdes E."/>
            <person name="Lalucat J."/>
            <person name="Bennasar A."/>
            <person name="Bosch R."/>
        </authorList>
    </citation>
    <scope>NUCLEOTIDE SEQUENCE [LARGE SCALE GENOMIC DNA]</scope>
    <source>
        <strain evidence="7 8">19SMN4</strain>
    </source>
</reference>
<evidence type="ECO:0000256" key="3">
    <source>
        <dbReference type="ARBA" id="ARBA00022692"/>
    </source>
</evidence>
<keyword evidence="3 6" id="KW-0812">Transmembrane</keyword>
<evidence type="ECO:0000313" key="8">
    <source>
        <dbReference type="Proteomes" id="UP000025238"/>
    </source>
</evidence>
<dbReference type="PANTHER" id="PTHR30213:SF0">
    <property type="entry name" value="UPF0761 MEMBRANE PROTEIN YIHY"/>
    <property type="match status" value="1"/>
</dbReference>
<evidence type="ECO:0000256" key="5">
    <source>
        <dbReference type="ARBA" id="ARBA00023136"/>
    </source>
</evidence>
<gene>
    <name evidence="7" type="ORF">UIB01_14560</name>
</gene>
<keyword evidence="2" id="KW-1003">Cell membrane</keyword>
<feature type="transmembrane region" description="Helical" evidence="6">
    <location>
        <begin position="211"/>
        <end position="234"/>
    </location>
</feature>
<dbReference type="PIRSF" id="PIRSF035875">
    <property type="entry name" value="RNase_BN"/>
    <property type="match status" value="1"/>
</dbReference>
<name>A0A023WV11_STUST</name>
<dbReference type="PANTHER" id="PTHR30213">
    <property type="entry name" value="INNER MEMBRANE PROTEIN YHJD"/>
    <property type="match status" value="1"/>
</dbReference>
<keyword evidence="4 6" id="KW-1133">Transmembrane helix</keyword>
<accession>A0A023WV11</accession>
<feature type="transmembrane region" description="Helical" evidence="6">
    <location>
        <begin position="246"/>
        <end position="268"/>
    </location>
</feature>
<feature type="transmembrane region" description="Helical" evidence="6">
    <location>
        <begin position="34"/>
        <end position="56"/>
    </location>
</feature>
<evidence type="ECO:0000313" key="7">
    <source>
        <dbReference type="EMBL" id="AHY43634.1"/>
    </source>
</evidence>
<dbReference type="GO" id="GO:0005886">
    <property type="term" value="C:plasma membrane"/>
    <property type="evidence" value="ECO:0007669"/>
    <property type="project" value="UniProtKB-SubCell"/>
</dbReference>
<sequence>MAMLDTRGIGAFTLLKRTFKEFSSDDMSTYASALAYRGLFAMFPFLVFLIALLGFLDLQNFFDWLRMQASLALPPIAMEQINPVIEQLQEQQAGLLSFGILVALWTASIGFRSLMNAMNRAYDVEEGRPSWKLIMLSLAYTVGIAVLLLLTAGLMIIGPQAIEWLAGQVGMRDMVVVLWTWARWPVVVLTLMLVVALLYYVTPDVEQDFRFITPGSVLAVLVWILASIAFGVYVQNFADYNATYGSIGAIIVLLLYLYISAAVLLFGAELNAVIEHASVEGKDEGDKQLDS</sequence>
<comment type="subcellular location">
    <subcellularLocation>
        <location evidence="1">Cell membrane</location>
        <topology evidence="1">Multi-pass membrane protein</topology>
    </subcellularLocation>
</comment>
<dbReference type="AlphaFoldDB" id="A0A023WV11"/>